<protein>
    <submittedName>
        <fullName evidence="7">MFS transporter</fullName>
    </submittedName>
</protein>
<feature type="transmembrane region" description="Helical" evidence="5">
    <location>
        <begin position="82"/>
        <end position="107"/>
    </location>
</feature>
<keyword evidence="3 5" id="KW-1133">Transmembrane helix</keyword>
<keyword evidence="8" id="KW-1185">Reference proteome</keyword>
<feature type="transmembrane region" description="Helical" evidence="5">
    <location>
        <begin position="54"/>
        <end position="75"/>
    </location>
</feature>
<reference evidence="7" key="2">
    <citation type="submission" date="2020-09" db="EMBL/GenBank/DDBJ databases">
        <authorList>
            <person name="Sun Q."/>
            <person name="Ohkuma M."/>
        </authorList>
    </citation>
    <scope>NUCLEOTIDE SEQUENCE</scope>
    <source>
        <strain evidence="7">JCM 14371</strain>
    </source>
</reference>
<dbReference type="InterPro" id="IPR001958">
    <property type="entry name" value="Tet-R_TetA/multi-R_MdtG-like"/>
</dbReference>
<dbReference type="InterPro" id="IPR020846">
    <property type="entry name" value="MFS_dom"/>
</dbReference>
<dbReference type="RefSeq" id="WP_188963046.1">
    <property type="nucleotide sequence ID" value="NZ_BMOE01000006.1"/>
</dbReference>
<feature type="transmembrane region" description="Helical" evidence="5">
    <location>
        <begin position="169"/>
        <end position="189"/>
    </location>
</feature>
<feature type="transmembrane region" description="Helical" evidence="5">
    <location>
        <begin position="338"/>
        <end position="356"/>
    </location>
</feature>
<dbReference type="Pfam" id="PF07690">
    <property type="entry name" value="MFS_1"/>
    <property type="match status" value="1"/>
</dbReference>
<feature type="transmembrane region" description="Helical" evidence="5">
    <location>
        <begin position="362"/>
        <end position="380"/>
    </location>
</feature>
<keyword evidence="2 5" id="KW-0812">Transmembrane</keyword>
<dbReference type="SUPFAM" id="SSF103473">
    <property type="entry name" value="MFS general substrate transporter"/>
    <property type="match status" value="1"/>
</dbReference>
<evidence type="ECO:0000313" key="7">
    <source>
        <dbReference type="EMBL" id="GGJ75872.1"/>
    </source>
</evidence>
<dbReference type="InterPro" id="IPR053200">
    <property type="entry name" value="YfmO-like"/>
</dbReference>
<organism evidence="7 8">
    <name type="scientific">Deinococcus aquiradiocola</name>
    <dbReference type="NCBI Taxonomy" id="393059"/>
    <lineage>
        <taxon>Bacteria</taxon>
        <taxon>Thermotogati</taxon>
        <taxon>Deinococcota</taxon>
        <taxon>Deinococci</taxon>
        <taxon>Deinococcales</taxon>
        <taxon>Deinococcaceae</taxon>
        <taxon>Deinococcus</taxon>
    </lineage>
</organism>
<proteinExistence type="predicted"/>
<feature type="transmembrane region" description="Helical" evidence="5">
    <location>
        <begin position="210"/>
        <end position="232"/>
    </location>
</feature>
<feature type="transmembrane region" description="Helical" evidence="5">
    <location>
        <begin position="238"/>
        <end position="262"/>
    </location>
</feature>
<dbReference type="PRINTS" id="PR01035">
    <property type="entry name" value="TCRTETA"/>
</dbReference>
<dbReference type="InterPro" id="IPR011701">
    <property type="entry name" value="MFS"/>
</dbReference>
<comment type="caution">
    <text evidence="7">The sequence shown here is derived from an EMBL/GenBank/DDBJ whole genome shotgun (WGS) entry which is preliminary data.</text>
</comment>
<feature type="transmembrane region" description="Helical" evidence="5">
    <location>
        <begin position="113"/>
        <end position="132"/>
    </location>
</feature>
<dbReference type="PROSITE" id="PS50850">
    <property type="entry name" value="MFS"/>
    <property type="match status" value="1"/>
</dbReference>
<feature type="transmembrane region" description="Helical" evidence="5">
    <location>
        <begin position="144"/>
        <end position="163"/>
    </location>
</feature>
<feature type="transmembrane region" description="Helical" evidence="5">
    <location>
        <begin position="274"/>
        <end position="292"/>
    </location>
</feature>
<keyword evidence="4 5" id="KW-0472">Membrane</keyword>
<feature type="transmembrane region" description="Helical" evidence="5">
    <location>
        <begin position="12"/>
        <end position="34"/>
    </location>
</feature>
<dbReference type="AlphaFoldDB" id="A0A917PG86"/>
<evidence type="ECO:0000256" key="3">
    <source>
        <dbReference type="ARBA" id="ARBA00022989"/>
    </source>
</evidence>
<dbReference type="PANTHER" id="PTHR43683">
    <property type="entry name" value="MULTIDRUG EFFLUX PROTEIN YFMO"/>
    <property type="match status" value="1"/>
</dbReference>
<sequence length="408" mass="42965">MNASPVPTPDRAAGTAAWAVALAALIAFMGIGVVDPILPEIGRQLGASSTQVELLFTTYLGVMAVMTLFAGRLGARFGRRRVALTGLGLISLFALLCGLSSSIPALAVFRAGWGFGSALFTPTALVLLLALIPRPEAAVMRYEAAIGLGMSMGPLLGGVLGGHSWRYPFFGAALLMLLAFVSVLTLVRVPDRREQVGPLSDVFRAYRHPAFLNVAVTGGLYYFCFFVLLGFTPLFLKLSVLGLGLMFFGWGVLLGVGSTVVVERLLHRTTPSRILRGTFTGLLVLFLLLGLLPGLVPLKVALVILSGLLFGINNSLLTTLSVEVSSAPRATATSAYNFLRWAGAAFAPLASGLLAEHVTPDAPYLVGAALLLVCAATMVLRGRHIDQARRGEEAPITEPAGTPSLAHD</sequence>
<accession>A0A917PG86</accession>
<feature type="domain" description="Major facilitator superfamily (MFS) profile" evidence="6">
    <location>
        <begin position="16"/>
        <end position="386"/>
    </location>
</feature>
<evidence type="ECO:0000256" key="1">
    <source>
        <dbReference type="ARBA" id="ARBA00004141"/>
    </source>
</evidence>
<evidence type="ECO:0000256" key="4">
    <source>
        <dbReference type="ARBA" id="ARBA00023136"/>
    </source>
</evidence>
<evidence type="ECO:0000256" key="2">
    <source>
        <dbReference type="ARBA" id="ARBA00022692"/>
    </source>
</evidence>
<dbReference type="Gene3D" id="1.20.1250.20">
    <property type="entry name" value="MFS general substrate transporter like domains"/>
    <property type="match status" value="1"/>
</dbReference>
<dbReference type="InterPro" id="IPR036259">
    <property type="entry name" value="MFS_trans_sf"/>
</dbReference>
<evidence type="ECO:0000259" key="6">
    <source>
        <dbReference type="PROSITE" id="PS50850"/>
    </source>
</evidence>
<feature type="transmembrane region" description="Helical" evidence="5">
    <location>
        <begin position="298"/>
        <end position="317"/>
    </location>
</feature>
<dbReference type="GO" id="GO:0016020">
    <property type="term" value="C:membrane"/>
    <property type="evidence" value="ECO:0007669"/>
    <property type="project" value="UniProtKB-SubCell"/>
</dbReference>
<dbReference type="Proteomes" id="UP000635726">
    <property type="component" value="Unassembled WGS sequence"/>
</dbReference>
<comment type="subcellular location">
    <subcellularLocation>
        <location evidence="1">Membrane</location>
        <topology evidence="1">Multi-pass membrane protein</topology>
    </subcellularLocation>
</comment>
<dbReference type="PANTHER" id="PTHR43683:SF1">
    <property type="entry name" value="MULTIDRUG EFFLUX PROTEIN YFMO"/>
    <property type="match status" value="1"/>
</dbReference>
<dbReference type="EMBL" id="BMOE01000006">
    <property type="protein sequence ID" value="GGJ75872.1"/>
    <property type="molecule type" value="Genomic_DNA"/>
</dbReference>
<reference evidence="7" key="1">
    <citation type="journal article" date="2014" name="Int. J. Syst. Evol. Microbiol.">
        <title>Complete genome sequence of Corynebacterium casei LMG S-19264T (=DSM 44701T), isolated from a smear-ripened cheese.</title>
        <authorList>
            <consortium name="US DOE Joint Genome Institute (JGI-PGF)"/>
            <person name="Walter F."/>
            <person name="Albersmeier A."/>
            <person name="Kalinowski J."/>
            <person name="Ruckert C."/>
        </authorList>
    </citation>
    <scope>NUCLEOTIDE SEQUENCE</scope>
    <source>
        <strain evidence="7">JCM 14371</strain>
    </source>
</reference>
<name>A0A917PG86_9DEIO</name>
<evidence type="ECO:0000313" key="8">
    <source>
        <dbReference type="Proteomes" id="UP000635726"/>
    </source>
</evidence>
<evidence type="ECO:0000256" key="5">
    <source>
        <dbReference type="SAM" id="Phobius"/>
    </source>
</evidence>
<gene>
    <name evidence="7" type="ORF">GCM10008939_20140</name>
</gene>
<dbReference type="GO" id="GO:0022857">
    <property type="term" value="F:transmembrane transporter activity"/>
    <property type="evidence" value="ECO:0007669"/>
    <property type="project" value="InterPro"/>
</dbReference>
<dbReference type="CDD" id="cd17474">
    <property type="entry name" value="MFS_YfmO_like"/>
    <property type="match status" value="1"/>
</dbReference>